<name>A0A1V4DHX2_9ENTE</name>
<feature type="transmembrane region" description="Helical" evidence="1">
    <location>
        <begin position="43"/>
        <end position="61"/>
    </location>
</feature>
<dbReference type="AlphaFoldDB" id="A0A1V4DHX2"/>
<evidence type="ECO:0000313" key="3">
    <source>
        <dbReference type="Proteomes" id="UP000189970"/>
    </source>
</evidence>
<keyword evidence="1" id="KW-0472">Membrane</keyword>
<keyword evidence="3" id="KW-1185">Reference proteome</keyword>
<gene>
    <name evidence="2" type="ORF">BW731_06600</name>
</gene>
<evidence type="ECO:0000313" key="2">
    <source>
        <dbReference type="EMBL" id="OPF87860.1"/>
    </source>
</evidence>
<keyword evidence="1" id="KW-1133">Transmembrane helix</keyword>
<keyword evidence="1" id="KW-0812">Transmembrane</keyword>
<dbReference type="EMBL" id="MVAB01000001">
    <property type="protein sequence ID" value="OPF87860.1"/>
    <property type="molecule type" value="Genomic_DNA"/>
</dbReference>
<organism evidence="2 3">
    <name type="scientific">Vagococcus martis</name>
    <dbReference type="NCBI Taxonomy" id="1768210"/>
    <lineage>
        <taxon>Bacteria</taxon>
        <taxon>Bacillati</taxon>
        <taxon>Bacillota</taxon>
        <taxon>Bacilli</taxon>
        <taxon>Lactobacillales</taxon>
        <taxon>Enterococcaceae</taxon>
        <taxon>Vagococcus</taxon>
    </lineage>
</organism>
<dbReference type="RefSeq" id="WP_079346696.1">
    <property type="nucleotide sequence ID" value="NZ_MVAB01000001.1"/>
</dbReference>
<protein>
    <submittedName>
        <fullName evidence="2">Uncharacterized protein</fullName>
    </submittedName>
</protein>
<proteinExistence type="predicted"/>
<comment type="caution">
    <text evidence="2">The sequence shown here is derived from an EMBL/GenBank/DDBJ whole genome shotgun (WGS) entry which is preliminary data.</text>
</comment>
<evidence type="ECO:0000256" key="1">
    <source>
        <dbReference type="SAM" id="Phobius"/>
    </source>
</evidence>
<sequence>MNDQNELDNKTTDEHITIEENVLGSENHQRVNESRQKKGKNNFWIIVLLLVIICGVVFYYMTVSSTSKKETRSTTISASYSLSANDKEKMTNIAEEITSYYEDSKRTTLKSNIDTSKLKDLKKSIDSVSDKTLKNEFLRLYKQLEVDINKKSVSDTNSLESSTNSLS</sequence>
<dbReference type="Proteomes" id="UP000189970">
    <property type="component" value="Unassembled WGS sequence"/>
</dbReference>
<accession>A0A1V4DHX2</accession>
<reference evidence="2 3" key="1">
    <citation type="submission" date="2017-02" db="EMBL/GenBank/DDBJ databases">
        <title>Vagococcus cremeus sp. nov., isolated from the small intestine of a marten, Martes flavigula.</title>
        <authorList>
            <person name="Tak E.J."/>
            <person name="Bae J.-W."/>
        </authorList>
    </citation>
    <scope>NUCLEOTIDE SEQUENCE [LARGE SCALE GENOMIC DNA]</scope>
    <source>
        <strain evidence="2 3">D7T301</strain>
    </source>
</reference>